<evidence type="ECO:0000313" key="1">
    <source>
        <dbReference type="EMBL" id="PXV66847.1"/>
    </source>
</evidence>
<dbReference type="AlphaFoldDB" id="A0A2V3PR38"/>
<gene>
    <name evidence="1" type="ORF">CLV62_104108</name>
</gene>
<evidence type="ECO:0000313" key="2">
    <source>
        <dbReference type="Proteomes" id="UP000247973"/>
    </source>
</evidence>
<proteinExistence type="predicted"/>
<dbReference type="RefSeq" id="WP_110309803.1">
    <property type="nucleotide sequence ID" value="NZ_QICL01000004.1"/>
</dbReference>
<keyword evidence="2" id="KW-1185">Reference proteome</keyword>
<comment type="caution">
    <text evidence="1">The sequence shown here is derived from an EMBL/GenBank/DDBJ whole genome shotgun (WGS) entry which is preliminary data.</text>
</comment>
<dbReference type="OrthoDB" id="9963117at2"/>
<sequence>MSAPNFCKYEATKYYAIGMSTNESEIFDSWYFDEIKENIVTELENLTEKATYYTLDSDNVNHKMSRYYGGSYIHSLALNKTFGDVTINVVCHIIISNGRYEGATLDYITDIQIDGYSFDNYKDFLKHFDYTDLDYYSKMPVGMQKIQSKNIEKFVRSATPELTEQVEQILSEYCQLALIKTAQFSNGEAIYEKAS</sequence>
<dbReference type="Proteomes" id="UP000247973">
    <property type="component" value="Unassembled WGS sequence"/>
</dbReference>
<protein>
    <submittedName>
        <fullName evidence="1">Uncharacterized protein</fullName>
    </submittedName>
</protein>
<accession>A0A2V3PR38</accession>
<organism evidence="1 2">
    <name type="scientific">Dysgonomonas alginatilytica</name>
    <dbReference type="NCBI Taxonomy" id="1605892"/>
    <lineage>
        <taxon>Bacteria</taxon>
        <taxon>Pseudomonadati</taxon>
        <taxon>Bacteroidota</taxon>
        <taxon>Bacteroidia</taxon>
        <taxon>Bacteroidales</taxon>
        <taxon>Dysgonomonadaceae</taxon>
        <taxon>Dysgonomonas</taxon>
    </lineage>
</organism>
<dbReference type="EMBL" id="QICL01000004">
    <property type="protein sequence ID" value="PXV66847.1"/>
    <property type="molecule type" value="Genomic_DNA"/>
</dbReference>
<reference evidence="1 2" key="1">
    <citation type="submission" date="2018-03" db="EMBL/GenBank/DDBJ databases">
        <title>Genomic Encyclopedia of Archaeal and Bacterial Type Strains, Phase II (KMG-II): from individual species to whole genera.</title>
        <authorList>
            <person name="Goeker M."/>
        </authorList>
    </citation>
    <scope>NUCLEOTIDE SEQUENCE [LARGE SCALE GENOMIC DNA]</scope>
    <source>
        <strain evidence="1 2">DSM 100214</strain>
    </source>
</reference>
<name>A0A2V3PR38_9BACT</name>